<evidence type="ECO:0000313" key="2">
    <source>
        <dbReference type="EMBL" id="OCH92159.1"/>
    </source>
</evidence>
<feature type="compositionally biased region" description="Polar residues" evidence="1">
    <location>
        <begin position="149"/>
        <end position="160"/>
    </location>
</feature>
<feature type="compositionally biased region" description="Polar residues" evidence="1">
    <location>
        <begin position="217"/>
        <end position="228"/>
    </location>
</feature>
<evidence type="ECO:0000256" key="1">
    <source>
        <dbReference type="SAM" id="MobiDB-lite"/>
    </source>
</evidence>
<feature type="region of interest" description="Disordered" evidence="1">
    <location>
        <begin position="212"/>
        <end position="231"/>
    </location>
</feature>
<dbReference type="Proteomes" id="UP000250043">
    <property type="component" value="Unassembled WGS sequence"/>
</dbReference>
<name>A0A8E2B1D4_9APHY</name>
<gene>
    <name evidence="2" type="ORF">OBBRIDRAFT_751832</name>
</gene>
<dbReference type="AlphaFoldDB" id="A0A8E2B1D4"/>
<sequence length="439" mass="48287">MRPPDEMRTSERDMDLHALHDQVTSRKYLPVCTSRITITIQLLVIASAIMRANKSLEGGAGAYGTMERLASLERRVADLEAAASMKNAIIQELQGENAKFHRAARHAGRLRESTQSLSGDSTEIEDGDPVLEELKRFSASAANAIHQHTPYSGESVSGTSPKPEDDHLTPRPVKRGISIDSEQTLYDLQAEVGESTSVVSAERTLEINKMKHPSEPASISTHTTNTTQGGRGSAVPAWYLEYSSPPATALVLLGRFTLDYVEGHLALDKKTTSDIESLQKAPGLGLRVLVDLNVAFIFDPVILEGPDKSYLIDWATPEENLDTTKYLTGGTSKPAARHIFSFQSERDGWYYLGLHILTPVQLDSVWDWHKLSKKGVRTLAAELQKRWASDTRRSDIAAMLEKGDIEQCCFELSSTGLEEKTRAFIADTGLGNPEDVGQL</sequence>
<organism evidence="2 3">
    <name type="scientific">Obba rivulosa</name>
    <dbReference type="NCBI Taxonomy" id="1052685"/>
    <lineage>
        <taxon>Eukaryota</taxon>
        <taxon>Fungi</taxon>
        <taxon>Dikarya</taxon>
        <taxon>Basidiomycota</taxon>
        <taxon>Agaricomycotina</taxon>
        <taxon>Agaricomycetes</taxon>
        <taxon>Polyporales</taxon>
        <taxon>Gelatoporiaceae</taxon>
        <taxon>Obba</taxon>
    </lineage>
</organism>
<dbReference type="OrthoDB" id="2803029at2759"/>
<dbReference type="EMBL" id="KV722373">
    <property type="protein sequence ID" value="OCH92159.1"/>
    <property type="molecule type" value="Genomic_DNA"/>
</dbReference>
<keyword evidence="3" id="KW-1185">Reference proteome</keyword>
<reference evidence="2 3" key="1">
    <citation type="submission" date="2016-07" db="EMBL/GenBank/DDBJ databases">
        <title>Draft genome of the white-rot fungus Obba rivulosa 3A-2.</title>
        <authorList>
            <consortium name="DOE Joint Genome Institute"/>
            <person name="Miettinen O."/>
            <person name="Riley R."/>
            <person name="Acob R."/>
            <person name="Barry K."/>
            <person name="Cullen D."/>
            <person name="De Vries R."/>
            <person name="Hainaut M."/>
            <person name="Hatakka A."/>
            <person name="Henrissat B."/>
            <person name="Hilden K."/>
            <person name="Kuo R."/>
            <person name="Labutti K."/>
            <person name="Lipzen A."/>
            <person name="Makela M.R."/>
            <person name="Sandor L."/>
            <person name="Spatafora J.W."/>
            <person name="Grigoriev I.V."/>
            <person name="Hibbett D.S."/>
        </authorList>
    </citation>
    <scope>NUCLEOTIDE SEQUENCE [LARGE SCALE GENOMIC DNA]</scope>
    <source>
        <strain evidence="2 3">3A-2</strain>
    </source>
</reference>
<proteinExistence type="predicted"/>
<accession>A0A8E2B1D4</accession>
<feature type="region of interest" description="Disordered" evidence="1">
    <location>
        <begin position="148"/>
        <end position="173"/>
    </location>
</feature>
<evidence type="ECO:0000313" key="3">
    <source>
        <dbReference type="Proteomes" id="UP000250043"/>
    </source>
</evidence>
<protein>
    <submittedName>
        <fullName evidence="2">Uncharacterized protein</fullName>
    </submittedName>
</protein>